<protein>
    <submittedName>
        <fullName evidence="2">Uncharacterized protein</fullName>
    </submittedName>
</protein>
<organism evidence="2 3">
    <name type="scientific">Bordetella genomosp. 7</name>
    <dbReference type="NCBI Taxonomy" id="1416805"/>
    <lineage>
        <taxon>Bacteria</taxon>
        <taxon>Pseudomonadati</taxon>
        <taxon>Pseudomonadota</taxon>
        <taxon>Betaproteobacteria</taxon>
        <taxon>Burkholderiales</taxon>
        <taxon>Alcaligenaceae</taxon>
        <taxon>Bordetella</taxon>
    </lineage>
</organism>
<evidence type="ECO:0000313" key="3">
    <source>
        <dbReference type="Proteomes" id="UP000216947"/>
    </source>
</evidence>
<sequence>MSPTRPPDRPDAADSDHGVEPSTESQTDIAHRVQQGISDANKRDHRKDDAPPDRRKSGQYDGNPNPEPAAEDGVSRPADDTPAVLPTRSGPREP</sequence>
<name>A0A261RC93_9BORD</name>
<comment type="caution">
    <text evidence="2">The sequence shown here is derived from an EMBL/GenBank/DDBJ whole genome shotgun (WGS) entry which is preliminary data.</text>
</comment>
<gene>
    <name evidence="2" type="ORF">CAL19_08470</name>
</gene>
<dbReference type="Proteomes" id="UP000216947">
    <property type="component" value="Unassembled WGS sequence"/>
</dbReference>
<reference evidence="3" key="1">
    <citation type="submission" date="2017-05" db="EMBL/GenBank/DDBJ databases">
        <title>Complete and WGS of Bordetella genogroups.</title>
        <authorList>
            <person name="Spilker T."/>
            <person name="Lipuma J."/>
        </authorList>
    </citation>
    <scope>NUCLEOTIDE SEQUENCE [LARGE SCALE GENOMIC DNA]</scope>
    <source>
        <strain evidence="3">AU18089</strain>
    </source>
</reference>
<evidence type="ECO:0000256" key="1">
    <source>
        <dbReference type="SAM" id="MobiDB-lite"/>
    </source>
</evidence>
<proteinExistence type="predicted"/>
<feature type="region of interest" description="Disordered" evidence="1">
    <location>
        <begin position="1"/>
        <end position="94"/>
    </location>
</feature>
<dbReference type="RefSeq" id="WP_094796548.1">
    <property type="nucleotide sequence ID" value="NZ_NEVK01000004.1"/>
</dbReference>
<feature type="compositionally biased region" description="Basic and acidic residues" evidence="1">
    <location>
        <begin position="40"/>
        <end position="58"/>
    </location>
</feature>
<evidence type="ECO:0000313" key="2">
    <source>
        <dbReference type="EMBL" id="OZI22551.1"/>
    </source>
</evidence>
<dbReference type="EMBL" id="NEVK01000004">
    <property type="protein sequence ID" value="OZI22551.1"/>
    <property type="molecule type" value="Genomic_DNA"/>
</dbReference>
<keyword evidence="3" id="KW-1185">Reference proteome</keyword>
<feature type="compositionally biased region" description="Basic and acidic residues" evidence="1">
    <location>
        <begin position="1"/>
        <end position="19"/>
    </location>
</feature>
<accession>A0A261RC93</accession>
<dbReference type="AlphaFoldDB" id="A0A261RC93"/>